<dbReference type="RefSeq" id="WP_145095691.1">
    <property type="nucleotide sequence ID" value="NZ_CP036274.1"/>
</dbReference>
<dbReference type="KEGG" id="aagg:ETAA8_54890"/>
<evidence type="ECO:0000256" key="1">
    <source>
        <dbReference type="ARBA" id="ARBA00022722"/>
    </source>
</evidence>
<evidence type="ECO:0000256" key="5">
    <source>
        <dbReference type="ARBA" id="ARBA00023157"/>
    </source>
</evidence>
<dbReference type="OrthoDB" id="267579at2"/>
<sequence length="337" mass="37322" precursor="true">MKNARLAIIALSMFTLIAPPAQAWNAVGHSLVAKLAYAKLTPAEREKVVALLNKHPHAALYLKADRPENVPEGEWMFMQAAVWSDWIRPPRNFQGNLADHPRHKFHRGPWHYVNRTYKAHQTDLSPGVPLPAETSIQQQLPLSVEIASKKMADDPGIAADVSAEQNRAVRLCWAFHLIGDIHQPMHVASLVDPVRLPGGDEGGNKLSLRVDIGAEPTKLHTFWDSVLGTDVDPETIQELADSLLNDARLTPEKLPQASNGDVNDWIAESYKLAAQHAYLNGDLPVVIWDDFKANTVTINDVPILPVGTEKNARRIARQQVMVAALRLADKLRLAIVD</sequence>
<dbReference type="Gene3D" id="1.10.575.10">
    <property type="entry name" value="P1 Nuclease"/>
    <property type="match status" value="1"/>
</dbReference>
<evidence type="ECO:0000256" key="2">
    <source>
        <dbReference type="ARBA" id="ARBA00022723"/>
    </source>
</evidence>
<keyword evidence="7" id="KW-0732">Signal</keyword>
<dbReference type="PANTHER" id="PTHR33146:SF26">
    <property type="entry name" value="ENDONUCLEASE 4"/>
    <property type="match status" value="1"/>
</dbReference>
<organism evidence="8 9">
    <name type="scientific">Anatilimnocola aggregata</name>
    <dbReference type="NCBI Taxonomy" id="2528021"/>
    <lineage>
        <taxon>Bacteria</taxon>
        <taxon>Pseudomonadati</taxon>
        <taxon>Planctomycetota</taxon>
        <taxon>Planctomycetia</taxon>
        <taxon>Pirellulales</taxon>
        <taxon>Pirellulaceae</taxon>
        <taxon>Anatilimnocola</taxon>
    </lineage>
</organism>
<name>A0A517YJG3_9BACT</name>
<dbReference type="GO" id="GO:0016788">
    <property type="term" value="F:hydrolase activity, acting on ester bonds"/>
    <property type="evidence" value="ECO:0007669"/>
    <property type="project" value="InterPro"/>
</dbReference>
<evidence type="ECO:0000256" key="6">
    <source>
        <dbReference type="ARBA" id="ARBA00023180"/>
    </source>
</evidence>
<dbReference type="InterPro" id="IPR008947">
    <property type="entry name" value="PLipase_C/P1_nuclease_dom_sf"/>
</dbReference>
<dbReference type="GO" id="GO:0006308">
    <property type="term" value="P:DNA catabolic process"/>
    <property type="evidence" value="ECO:0007669"/>
    <property type="project" value="InterPro"/>
</dbReference>
<gene>
    <name evidence="8" type="ORF">ETAA8_54890</name>
</gene>
<evidence type="ECO:0000256" key="7">
    <source>
        <dbReference type="SAM" id="SignalP"/>
    </source>
</evidence>
<keyword evidence="1" id="KW-0540">Nuclease</keyword>
<dbReference type="EMBL" id="CP036274">
    <property type="protein sequence ID" value="QDU30361.1"/>
    <property type="molecule type" value="Genomic_DNA"/>
</dbReference>
<keyword evidence="2" id="KW-0479">Metal-binding</keyword>
<dbReference type="GO" id="GO:0046872">
    <property type="term" value="F:metal ion binding"/>
    <property type="evidence" value="ECO:0007669"/>
    <property type="project" value="UniProtKB-KW"/>
</dbReference>
<keyword evidence="5" id="KW-1015">Disulfide bond</keyword>
<dbReference type="AlphaFoldDB" id="A0A517YJG3"/>
<proteinExistence type="predicted"/>
<accession>A0A517YJG3</accession>
<dbReference type="CDD" id="cd11010">
    <property type="entry name" value="S1-P1_nuclease"/>
    <property type="match status" value="1"/>
</dbReference>
<dbReference type="Proteomes" id="UP000315017">
    <property type="component" value="Chromosome"/>
</dbReference>
<keyword evidence="3" id="KW-0255">Endonuclease</keyword>
<keyword evidence="6" id="KW-0325">Glycoprotein</keyword>
<dbReference type="Pfam" id="PF02265">
    <property type="entry name" value="S1-P1_nuclease"/>
    <property type="match status" value="1"/>
</dbReference>
<keyword evidence="9" id="KW-1185">Reference proteome</keyword>
<dbReference type="GO" id="GO:0004519">
    <property type="term" value="F:endonuclease activity"/>
    <property type="evidence" value="ECO:0007669"/>
    <property type="project" value="UniProtKB-KW"/>
</dbReference>
<protein>
    <submittedName>
        <fullName evidence="8">S1/P1 Nuclease</fullName>
    </submittedName>
</protein>
<feature type="signal peptide" evidence="7">
    <location>
        <begin position="1"/>
        <end position="23"/>
    </location>
</feature>
<dbReference type="PANTHER" id="PTHR33146">
    <property type="entry name" value="ENDONUCLEASE 4"/>
    <property type="match status" value="1"/>
</dbReference>
<reference evidence="8 9" key="1">
    <citation type="submission" date="2019-02" db="EMBL/GenBank/DDBJ databases">
        <title>Deep-cultivation of Planctomycetes and their phenomic and genomic characterization uncovers novel biology.</title>
        <authorList>
            <person name="Wiegand S."/>
            <person name="Jogler M."/>
            <person name="Boedeker C."/>
            <person name="Pinto D."/>
            <person name="Vollmers J."/>
            <person name="Rivas-Marin E."/>
            <person name="Kohn T."/>
            <person name="Peeters S.H."/>
            <person name="Heuer A."/>
            <person name="Rast P."/>
            <person name="Oberbeckmann S."/>
            <person name="Bunk B."/>
            <person name="Jeske O."/>
            <person name="Meyerdierks A."/>
            <person name="Storesund J.E."/>
            <person name="Kallscheuer N."/>
            <person name="Luecker S."/>
            <person name="Lage O.M."/>
            <person name="Pohl T."/>
            <person name="Merkel B.J."/>
            <person name="Hornburger P."/>
            <person name="Mueller R.-W."/>
            <person name="Bruemmer F."/>
            <person name="Labrenz M."/>
            <person name="Spormann A.M."/>
            <person name="Op den Camp H."/>
            <person name="Overmann J."/>
            <person name="Amann R."/>
            <person name="Jetten M.S.M."/>
            <person name="Mascher T."/>
            <person name="Medema M.H."/>
            <person name="Devos D.P."/>
            <person name="Kaster A.-K."/>
            <person name="Ovreas L."/>
            <person name="Rohde M."/>
            <person name="Galperin M.Y."/>
            <person name="Jogler C."/>
        </authorList>
    </citation>
    <scope>NUCLEOTIDE SEQUENCE [LARGE SCALE GENOMIC DNA]</scope>
    <source>
        <strain evidence="8 9">ETA_A8</strain>
    </source>
</reference>
<feature type="chain" id="PRO_5022162369" evidence="7">
    <location>
        <begin position="24"/>
        <end position="337"/>
    </location>
</feature>
<dbReference type="InterPro" id="IPR003154">
    <property type="entry name" value="S1/P1nuclease"/>
</dbReference>
<evidence type="ECO:0000313" key="9">
    <source>
        <dbReference type="Proteomes" id="UP000315017"/>
    </source>
</evidence>
<evidence type="ECO:0000256" key="4">
    <source>
        <dbReference type="ARBA" id="ARBA00022801"/>
    </source>
</evidence>
<dbReference type="SUPFAM" id="SSF48537">
    <property type="entry name" value="Phospholipase C/P1 nuclease"/>
    <property type="match status" value="1"/>
</dbReference>
<keyword evidence="4" id="KW-0378">Hydrolase</keyword>
<evidence type="ECO:0000256" key="3">
    <source>
        <dbReference type="ARBA" id="ARBA00022759"/>
    </source>
</evidence>
<dbReference type="GO" id="GO:0003676">
    <property type="term" value="F:nucleic acid binding"/>
    <property type="evidence" value="ECO:0007669"/>
    <property type="project" value="InterPro"/>
</dbReference>
<evidence type="ECO:0000313" key="8">
    <source>
        <dbReference type="EMBL" id="QDU30361.1"/>
    </source>
</evidence>